<keyword evidence="3 7" id="KW-0732">Signal</keyword>
<dbReference type="EMBL" id="JBBBZM010000023">
    <property type="protein sequence ID" value="KAL0638317.1"/>
    <property type="molecule type" value="Genomic_DNA"/>
</dbReference>
<keyword evidence="5" id="KW-0472">Membrane</keyword>
<evidence type="ECO:0000256" key="3">
    <source>
        <dbReference type="ARBA" id="ARBA00022729"/>
    </source>
</evidence>
<comment type="subcellular location">
    <subcellularLocation>
        <location evidence="1">Membrane</location>
        <topology evidence="1">Single-pass membrane protein</topology>
    </subcellularLocation>
</comment>
<evidence type="ECO:0000256" key="1">
    <source>
        <dbReference type="ARBA" id="ARBA00004167"/>
    </source>
</evidence>
<evidence type="ECO:0000313" key="9">
    <source>
        <dbReference type="EMBL" id="KAL0638317.1"/>
    </source>
</evidence>
<evidence type="ECO:0000256" key="2">
    <source>
        <dbReference type="ARBA" id="ARBA00022692"/>
    </source>
</evidence>
<keyword evidence="10" id="KW-1185">Reference proteome</keyword>
<evidence type="ECO:0000256" key="7">
    <source>
        <dbReference type="SAM" id="SignalP"/>
    </source>
</evidence>
<dbReference type="PANTHER" id="PTHR24269">
    <property type="entry name" value="KREMEN PROTEIN"/>
    <property type="match status" value="1"/>
</dbReference>
<accession>A0ABR3GQY3</accession>
<dbReference type="Proteomes" id="UP001447188">
    <property type="component" value="Unassembled WGS sequence"/>
</dbReference>
<dbReference type="Gene3D" id="2.60.120.260">
    <property type="entry name" value="Galactose-binding domain-like"/>
    <property type="match status" value="1"/>
</dbReference>
<feature type="signal peptide" evidence="7">
    <location>
        <begin position="1"/>
        <end position="17"/>
    </location>
</feature>
<comment type="caution">
    <text evidence="9">The sequence shown here is derived from an EMBL/GenBank/DDBJ whole genome shotgun (WGS) entry which is preliminary data.</text>
</comment>
<reference evidence="9 10" key="1">
    <citation type="submission" date="2024-02" db="EMBL/GenBank/DDBJ databases">
        <title>Discinaceae phylogenomics.</title>
        <authorList>
            <person name="Dirks A.C."/>
            <person name="James T.Y."/>
        </authorList>
    </citation>
    <scope>NUCLEOTIDE SEQUENCE [LARGE SCALE GENOMIC DNA]</scope>
    <source>
        <strain evidence="9 10">ACD0624</strain>
    </source>
</reference>
<dbReference type="Pfam" id="PF01822">
    <property type="entry name" value="WSC"/>
    <property type="match status" value="1"/>
</dbReference>
<sequence length="460" mass="48645">MHSIFLLLLASVASSFALPEEMRLDKRTEPEPSNGTLVPSSCEWTYQGCYEEPVGSRILPAFVKTDLSLTVEKCYAYCIAGNYAHALVEFGQECWCGNTPNLSGGLWNGTGTGCRIACKGNTDELCGGQTKGLLYEHNPSASTCTSTSTCMPTTITATSTTTTTQATTTTSVTTVTSTATSTTTTTETPAPKTITNTFTVSTTSTVPTTIPTTLTESFTITETSTTTTTTGLATVTFGSTTVTDTITVPTTVTISTEIPTTVTACTKTEGESTVTVPTTIVTTVNVTTTITVTTTTPIPTINPQCYITTTVRNGGFENGYDSSWSLLNGGMPTENDFGYGGRSGSRCFRFRFPRNSPLDESQGLKQRIRLCTGANYILKAWTKGSRAKGGCVADFYVDGKIVASSTGGAIGDWVETKSEDIFQAGEGGVIELAVKTTCPGYRSGNFVEYFLDDISIVASG</sequence>
<dbReference type="InterPro" id="IPR002889">
    <property type="entry name" value="WSC_carb-bd"/>
</dbReference>
<protein>
    <recommendedName>
        <fullName evidence="8">WSC domain-containing protein</fullName>
    </recommendedName>
</protein>
<proteinExistence type="predicted"/>
<evidence type="ECO:0000256" key="6">
    <source>
        <dbReference type="ARBA" id="ARBA00023180"/>
    </source>
</evidence>
<organism evidence="9 10">
    <name type="scientific">Discina gigas</name>
    <dbReference type="NCBI Taxonomy" id="1032678"/>
    <lineage>
        <taxon>Eukaryota</taxon>
        <taxon>Fungi</taxon>
        <taxon>Dikarya</taxon>
        <taxon>Ascomycota</taxon>
        <taxon>Pezizomycotina</taxon>
        <taxon>Pezizomycetes</taxon>
        <taxon>Pezizales</taxon>
        <taxon>Discinaceae</taxon>
        <taxon>Discina</taxon>
    </lineage>
</organism>
<name>A0ABR3GQY3_9PEZI</name>
<evidence type="ECO:0000256" key="4">
    <source>
        <dbReference type="ARBA" id="ARBA00022989"/>
    </source>
</evidence>
<dbReference type="SMART" id="SM00321">
    <property type="entry name" value="WSC"/>
    <property type="match status" value="1"/>
</dbReference>
<evidence type="ECO:0000259" key="8">
    <source>
        <dbReference type="PROSITE" id="PS51212"/>
    </source>
</evidence>
<feature type="chain" id="PRO_5045713197" description="WSC domain-containing protein" evidence="7">
    <location>
        <begin position="18"/>
        <end position="460"/>
    </location>
</feature>
<gene>
    <name evidence="9" type="ORF">Q9L58_002619</name>
</gene>
<dbReference type="InterPro" id="IPR051836">
    <property type="entry name" value="Kremen_rcpt"/>
</dbReference>
<dbReference type="PANTHER" id="PTHR24269:SF16">
    <property type="entry name" value="PROTEIN SLG1"/>
    <property type="match status" value="1"/>
</dbReference>
<keyword evidence="4" id="KW-1133">Transmembrane helix</keyword>
<dbReference type="PROSITE" id="PS51212">
    <property type="entry name" value="WSC"/>
    <property type="match status" value="1"/>
</dbReference>
<keyword evidence="2" id="KW-0812">Transmembrane</keyword>
<feature type="domain" description="WSC" evidence="8">
    <location>
        <begin position="43"/>
        <end position="138"/>
    </location>
</feature>
<evidence type="ECO:0000313" key="10">
    <source>
        <dbReference type="Proteomes" id="UP001447188"/>
    </source>
</evidence>
<evidence type="ECO:0000256" key="5">
    <source>
        <dbReference type="ARBA" id="ARBA00023136"/>
    </source>
</evidence>
<keyword evidence="6" id="KW-0325">Glycoprotein</keyword>